<dbReference type="GO" id="GO:0005886">
    <property type="term" value="C:plasma membrane"/>
    <property type="evidence" value="ECO:0007669"/>
    <property type="project" value="UniProtKB-SubCell"/>
</dbReference>
<evidence type="ECO:0000313" key="16">
    <source>
        <dbReference type="EMBL" id="XDT73463.1"/>
    </source>
</evidence>
<feature type="domain" description="SecD export protein N-terminal TM" evidence="13">
    <location>
        <begin position="2"/>
        <end position="104"/>
    </location>
</feature>
<keyword evidence="2 11" id="KW-0813">Transport</keyword>
<name>A0AB39UZ73_9GAMM</name>
<dbReference type="GO" id="GO:0006605">
    <property type="term" value="P:protein targeting"/>
    <property type="evidence" value="ECO:0007669"/>
    <property type="project" value="UniProtKB-UniRule"/>
</dbReference>
<keyword evidence="4 11" id="KW-0812">Transmembrane</keyword>
<dbReference type="SUPFAM" id="SSF82866">
    <property type="entry name" value="Multidrug efflux transporter AcrB transmembrane domain"/>
    <property type="match status" value="1"/>
</dbReference>
<dbReference type="FunFam" id="3.30.1360.200:FF:000001">
    <property type="entry name" value="Protein translocase subunit SecD"/>
    <property type="match status" value="1"/>
</dbReference>
<reference evidence="16" key="1">
    <citation type="submission" date="2024-05" db="EMBL/GenBank/DDBJ databases">
        <title>Genome sequencing of novel strain.</title>
        <authorList>
            <person name="Ganbat D."/>
            <person name="Ganbat S."/>
            <person name="Lee S.-J."/>
        </authorList>
    </citation>
    <scope>NUCLEOTIDE SEQUENCE</scope>
    <source>
        <strain evidence="16">SMD15-11</strain>
    </source>
</reference>
<dbReference type="PANTHER" id="PTHR30081">
    <property type="entry name" value="PROTEIN-EXPORT MEMBRANE PROTEIN SEC"/>
    <property type="match status" value="1"/>
</dbReference>
<evidence type="ECO:0000256" key="5">
    <source>
        <dbReference type="ARBA" id="ARBA00022927"/>
    </source>
</evidence>
<dbReference type="GO" id="GO:0043952">
    <property type="term" value="P:protein transport by the Sec complex"/>
    <property type="evidence" value="ECO:0007669"/>
    <property type="project" value="UniProtKB-UniRule"/>
</dbReference>
<dbReference type="InterPro" id="IPR005791">
    <property type="entry name" value="SecD"/>
</dbReference>
<dbReference type="InterPro" id="IPR048631">
    <property type="entry name" value="SecD_1st"/>
</dbReference>
<dbReference type="Pfam" id="PF02355">
    <property type="entry name" value="SecD_SecF_C"/>
    <property type="match status" value="1"/>
</dbReference>
<dbReference type="InterPro" id="IPR022646">
    <property type="entry name" value="SecD/SecF_CS"/>
</dbReference>
<evidence type="ECO:0000259" key="13">
    <source>
        <dbReference type="Pfam" id="PF13721"/>
    </source>
</evidence>
<evidence type="ECO:0000256" key="9">
    <source>
        <dbReference type="ARBA" id="ARBA00060774"/>
    </source>
</evidence>
<dbReference type="PANTHER" id="PTHR30081:SF1">
    <property type="entry name" value="PROTEIN TRANSLOCASE SUBUNIT SECD"/>
    <property type="match status" value="1"/>
</dbReference>
<feature type="transmembrane region" description="Helical" evidence="11">
    <location>
        <begin position="511"/>
        <end position="531"/>
    </location>
</feature>
<dbReference type="GO" id="GO:0015450">
    <property type="term" value="F:protein-transporting ATPase activity"/>
    <property type="evidence" value="ECO:0007669"/>
    <property type="project" value="InterPro"/>
</dbReference>
<dbReference type="PRINTS" id="PR00702">
    <property type="entry name" value="ACRIFLAVINRP"/>
</dbReference>
<feature type="transmembrane region" description="Helical" evidence="11">
    <location>
        <begin position="459"/>
        <end position="478"/>
    </location>
</feature>
<keyword evidence="7 11" id="KW-0811">Translocation</keyword>
<dbReference type="HAMAP" id="MF_01463_B">
    <property type="entry name" value="SecD_B"/>
    <property type="match status" value="1"/>
</dbReference>
<evidence type="ECO:0000256" key="3">
    <source>
        <dbReference type="ARBA" id="ARBA00022475"/>
    </source>
</evidence>
<dbReference type="Pfam" id="PF13721">
    <property type="entry name" value="SecD-TM1"/>
    <property type="match status" value="1"/>
</dbReference>
<evidence type="ECO:0000256" key="11">
    <source>
        <dbReference type="HAMAP-Rule" id="MF_01463"/>
    </source>
</evidence>
<comment type="function">
    <text evidence="11">Part of the Sec protein translocase complex. Interacts with the SecYEG preprotein conducting channel. SecDF uses the proton motive force (PMF) to complete protein translocation after the ATP-dependent function of SecA.</text>
</comment>
<dbReference type="Pfam" id="PF22599">
    <property type="entry name" value="SecDF_P1_head"/>
    <property type="match status" value="1"/>
</dbReference>
<dbReference type="KEGG" id="tcd:AAIA72_05695"/>
<dbReference type="Gene3D" id="3.30.70.3400">
    <property type="match status" value="2"/>
</dbReference>
<dbReference type="AlphaFoldDB" id="A0AB39UZ73"/>
<dbReference type="Pfam" id="PF21760">
    <property type="entry name" value="SecD_1st"/>
    <property type="match status" value="1"/>
</dbReference>
<evidence type="ECO:0000256" key="4">
    <source>
        <dbReference type="ARBA" id="ARBA00022692"/>
    </source>
</evidence>
<dbReference type="InterPro" id="IPR001036">
    <property type="entry name" value="Acrflvin-R"/>
</dbReference>
<comment type="subunit">
    <text evidence="11">Forms a complex with SecF. Part of the essential Sec protein translocation apparatus which comprises SecA, SecYEG and auxiliary proteins SecDF-YajC and YidC.</text>
</comment>
<sequence length="627" mass="68872">MLNHYPWWKNLLILLVLALSTLYAIPNLYPDDYAVQISGASATTAVDESVLNKATSALDKAGVPYRDPELADRRVTLRFDSNEDQLAAKPVLTRALGDDFVVALNLVPTTPDWLKAIGAKPMKLGLDLRGGVHFLLEVDMDKAVAQRLDMFQSRIKSRLREEKLRYREVIRDQGATLIVTLRRAGDRDKAAGILRREMPEFLIETTEHEGLPALRLTLTPAQLREIEDNAITQNLTTLRNRVNELGVAEPLVQRQGRNRIVVELPGVQDTAAAKRVIGATANLEFRLEAKPDAPASETETYPFRSNPARTAILEKDVIITGESVVRASQGFDQNGQPQVNISLDSEGGRMMNRVTRHAIKRRMAVLFVEHKERTVGYEKKDGKEVPVKERYVEKQIISLATIQSALGSDFRITGLDSVYEAQELALLLRAGALAAPIYFVEERTVGPSLGQQNIESGKWSIIIGFSLVLLFMLVYYRVFGLVANVALAANVVMLIACMSIFGATLTLPGMAGIVLTVGMAVDANVLIYERIREEWRNGLPPQSAIHAGYDRAFISIFDANITTLIAALILFAVGTGPVRGFAITLSIGIITSMFTSITVSRALVNLIYGGRKIKTLSIGGKTGALAV</sequence>
<feature type="domain" description="Protein translocase subunit SecDF P1" evidence="14">
    <location>
        <begin position="231"/>
        <end position="288"/>
    </location>
</feature>
<keyword evidence="3 11" id="KW-1003">Cell membrane</keyword>
<dbReference type="Gene3D" id="1.20.1640.10">
    <property type="entry name" value="Multidrug efflux transporter AcrB transmembrane domain"/>
    <property type="match status" value="1"/>
</dbReference>
<evidence type="ECO:0000256" key="10">
    <source>
        <dbReference type="ARBA" id="ARBA00068220"/>
    </source>
</evidence>
<dbReference type="InterPro" id="IPR027398">
    <property type="entry name" value="SecD-TM"/>
</dbReference>
<dbReference type="InterPro" id="IPR055344">
    <property type="entry name" value="SecD_SecF_C_bact"/>
</dbReference>
<evidence type="ECO:0000256" key="6">
    <source>
        <dbReference type="ARBA" id="ARBA00022989"/>
    </source>
</evidence>
<dbReference type="NCBIfam" id="TIGR01129">
    <property type="entry name" value="secD"/>
    <property type="match status" value="1"/>
</dbReference>
<dbReference type="Gene3D" id="3.30.1360.200">
    <property type="match status" value="1"/>
</dbReference>
<keyword evidence="6 11" id="KW-1133">Transmembrane helix</keyword>
<dbReference type="InterPro" id="IPR048634">
    <property type="entry name" value="SecD_SecF_C"/>
</dbReference>
<evidence type="ECO:0000259" key="15">
    <source>
        <dbReference type="Pfam" id="PF22599"/>
    </source>
</evidence>
<evidence type="ECO:0000256" key="8">
    <source>
        <dbReference type="ARBA" id="ARBA00023136"/>
    </source>
</evidence>
<dbReference type="InterPro" id="IPR054384">
    <property type="entry name" value="SecDF_P1_head"/>
</dbReference>
<accession>A0AB39UZ73</accession>
<keyword evidence="8 11" id="KW-0472">Membrane</keyword>
<evidence type="ECO:0000256" key="1">
    <source>
        <dbReference type="ARBA" id="ARBA00004651"/>
    </source>
</evidence>
<comment type="subcellular location">
    <subcellularLocation>
        <location evidence="1 11">Cell membrane</location>
        <topology evidence="1 11">Multi-pass membrane protein</topology>
    </subcellularLocation>
</comment>
<feature type="domain" description="SecDF P1 head subdomain" evidence="15">
    <location>
        <begin position="299"/>
        <end position="435"/>
    </location>
</feature>
<dbReference type="FunFam" id="1.20.1640.10:FF:000004">
    <property type="entry name" value="Protein translocase subunit SecD"/>
    <property type="match status" value="1"/>
</dbReference>
<feature type="transmembrane region" description="Helical" evidence="11">
    <location>
        <begin position="552"/>
        <end position="574"/>
    </location>
</feature>
<gene>
    <name evidence="11 16" type="primary">secD</name>
    <name evidence="16" type="ORF">AAIA72_05695</name>
</gene>
<feature type="transmembrane region" description="Helical" evidence="11">
    <location>
        <begin position="485"/>
        <end position="505"/>
    </location>
</feature>
<feature type="transmembrane region" description="Helical" evidence="11">
    <location>
        <begin position="580"/>
        <end position="604"/>
    </location>
</feature>
<evidence type="ECO:0000259" key="12">
    <source>
        <dbReference type="Pfam" id="PF02355"/>
    </source>
</evidence>
<comment type="caution">
    <text evidence="11">Lacks conserved residue(s) required for the propagation of feature annotation.</text>
</comment>
<evidence type="ECO:0000259" key="14">
    <source>
        <dbReference type="Pfam" id="PF21760"/>
    </source>
</evidence>
<protein>
    <recommendedName>
        <fullName evidence="10 11">Protein translocase subunit SecD</fullName>
    </recommendedName>
</protein>
<comment type="similarity">
    <text evidence="9 11">Belongs to the SecD/SecF family. SecD subfamily.</text>
</comment>
<proteinExistence type="inferred from homology"/>
<evidence type="ECO:0000256" key="2">
    <source>
        <dbReference type="ARBA" id="ARBA00022448"/>
    </source>
</evidence>
<dbReference type="InterPro" id="IPR022813">
    <property type="entry name" value="SecD/SecF_arch_bac"/>
</dbReference>
<keyword evidence="5 11" id="KW-0653">Protein transport</keyword>
<feature type="domain" description="Protein export membrane protein SecD/SecF C-terminal" evidence="12">
    <location>
        <begin position="440"/>
        <end position="606"/>
    </location>
</feature>
<dbReference type="EMBL" id="CP154858">
    <property type="protein sequence ID" value="XDT73463.1"/>
    <property type="molecule type" value="Genomic_DNA"/>
</dbReference>
<dbReference type="FunFam" id="3.30.70.3400:FF:000003">
    <property type="entry name" value="Preprotein translocase subunit SecD"/>
    <property type="match status" value="1"/>
</dbReference>
<dbReference type="NCBIfam" id="TIGR00916">
    <property type="entry name" value="2A0604s01"/>
    <property type="match status" value="1"/>
</dbReference>
<organism evidence="16">
    <name type="scientific">Thermohahella caldifontis</name>
    <dbReference type="NCBI Taxonomy" id="3142973"/>
    <lineage>
        <taxon>Bacteria</taxon>
        <taxon>Pseudomonadati</taxon>
        <taxon>Pseudomonadota</taxon>
        <taxon>Gammaproteobacteria</taxon>
        <taxon>Oceanospirillales</taxon>
        <taxon>Hahellaceae</taxon>
        <taxon>Thermohahella</taxon>
    </lineage>
</organism>
<dbReference type="GO" id="GO:0065002">
    <property type="term" value="P:intracellular protein transmembrane transport"/>
    <property type="evidence" value="ECO:0007669"/>
    <property type="project" value="UniProtKB-UniRule"/>
</dbReference>
<dbReference type="RefSeq" id="WP_369602454.1">
    <property type="nucleotide sequence ID" value="NZ_CP154858.1"/>
</dbReference>
<dbReference type="Pfam" id="PF07549">
    <property type="entry name" value="Sec_GG"/>
    <property type="match status" value="1"/>
</dbReference>
<evidence type="ECO:0000256" key="7">
    <source>
        <dbReference type="ARBA" id="ARBA00023010"/>
    </source>
</evidence>